<evidence type="ECO:0008006" key="3">
    <source>
        <dbReference type="Google" id="ProtNLM"/>
    </source>
</evidence>
<name>A0ABN9WR23_9DINO</name>
<reference evidence="1" key="1">
    <citation type="submission" date="2023-10" db="EMBL/GenBank/DDBJ databases">
        <authorList>
            <person name="Chen Y."/>
            <person name="Shah S."/>
            <person name="Dougan E. K."/>
            <person name="Thang M."/>
            <person name="Chan C."/>
        </authorList>
    </citation>
    <scope>NUCLEOTIDE SEQUENCE [LARGE SCALE GENOMIC DNA]</scope>
</reference>
<comment type="caution">
    <text evidence="1">The sequence shown here is derived from an EMBL/GenBank/DDBJ whole genome shotgun (WGS) entry which is preliminary data.</text>
</comment>
<dbReference type="EMBL" id="CAUYUJ010018953">
    <property type="protein sequence ID" value="CAK0887559.1"/>
    <property type="molecule type" value="Genomic_DNA"/>
</dbReference>
<evidence type="ECO:0000313" key="1">
    <source>
        <dbReference type="EMBL" id="CAK0887559.1"/>
    </source>
</evidence>
<sequence>ADGPIGGPRATQGGLGHMRCDAGGPLVWHSRWKAEAWLHDSDWICQQHEMNRRRAELGSCYDHVTCAEFASLEPICRQIQLIEELRYEDTVTAQVGAWDTTGGKDKSAEAASENLLAMEADHYMGGSASMGNRATCASQQPSRRVQALRCHLGESCVFVGAALPPVFSRWTLEFASVMCSPYLLWRWAPARKPAAAVGGASAPSARVKPCDKDLVSWPDLSTAPVDVADLVGEAERECLSGWRRTMLKSGSSASDLSAASVPQRPRVDPILGNSPRAYAGFVGELLQGGRIPFRVARVGDPYSLGFFFVEKVGKGALRLVFDTRVANEGFAAPPKTALPTAAARAALESDYPAVLAQGDIQCAFYHMLVPKGMEELFTLPIISNRLLNVKQIDSVAAAGYVDNFAIVGGDPVAVTSERDEVTRALEAWGLPVHSLDTASAVSVFTGLEINGELGAVRVKPASVVRLRQALLAVLRRGAASPRMLEVLLGHIAWTMICKRETLCILSSVYAFKSQKDPGVRPLWASAKFELWCVASILPLWTSHMNIPWGSHVPASDASPIGVGVCTRREVGPRVADIGRQAERWRYRCTAAVSARSSALGLGGPPDDFDVIEGLLDSNPEGFCKGFHEIPEELMQVSSWATVISRRHWNPSKNILDREGVVRGALSFFENAALSDPARARCRCRALRALGWLGWHVLNFSTASQLDSILVCCLTDLSLDGFVTATGRMTVAAMRHLLPLIPVGKRPPPRSVRALDGGRCLMPPQLRLVPPRLVAAAVAGWLIWRNLPSLAVIVALVCHAYFRPSEAYRLRVGSLVPPISGSGVNPWGIVGGEAKSGRRGVAGVVDESVLGDVPELWPVLHAPVPSAFADASLWDFRPAVVRAMFRQALRELGLQ</sequence>
<organism evidence="1 2">
    <name type="scientific">Prorocentrum cordatum</name>
    <dbReference type="NCBI Taxonomy" id="2364126"/>
    <lineage>
        <taxon>Eukaryota</taxon>
        <taxon>Sar</taxon>
        <taxon>Alveolata</taxon>
        <taxon>Dinophyceae</taxon>
        <taxon>Prorocentrales</taxon>
        <taxon>Prorocentraceae</taxon>
        <taxon>Prorocentrum</taxon>
    </lineage>
</organism>
<accession>A0ABN9WR23</accession>
<feature type="non-terminal residue" evidence="1">
    <location>
        <position position="1"/>
    </location>
</feature>
<protein>
    <recommendedName>
        <fullName evidence="3">Reverse transcriptase domain-containing protein</fullName>
    </recommendedName>
</protein>
<proteinExistence type="predicted"/>
<evidence type="ECO:0000313" key="2">
    <source>
        <dbReference type="Proteomes" id="UP001189429"/>
    </source>
</evidence>
<gene>
    <name evidence="1" type="ORF">PCOR1329_LOCUS68585</name>
</gene>
<dbReference type="Proteomes" id="UP001189429">
    <property type="component" value="Unassembled WGS sequence"/>
</dbReference>
<keyword evidence="2" id="KW-1185">Reference proteome</keyword>